<evidence type="ECO:0000256" key="7">
    <source>
        <dbReference type="ARBA" id="ARBA00047343"/>
    </source>
</evidence>
<dbReference type="AlphaFoldDB" id="A0A1M4Y1V6"/>
<dbReference type="GO" id="GO:0004475">
    <property type="term" value="F:mannose-1-phosphate guanylyltransferase (GTP) activity"/>
    <property type="evidence" value="ECO:0007669"/>
    <property type="project" value="UniProtKB-EC"/>
</dbReference>
<evidence type="ECO:0000256" key="2">
    <source>
        <dbReference type="ARBA" id="ARBA00012387"/>
    </source>
</evidence>
<accession>A0A1M4Y1V6</accession>
<dbReference type="Pfam" id="PF00483">
    <property type="entry name" value="NTP_transferase"/>
    <property type="match status" value="1"/>
</dbReference>
<comment type="similarity">
    <text evidence="1">Belongs to the mannose-6-phosphate isomerase type 2 family.</text>
</comment>
<evidence type="ECO:0000313" key="10">
    <source>
        <dbReference type="Proteomes" id="UP000184480"/>
    </source>
</evidence>
<dbReference type="RefSeq" id="WP_062177194.1">
    <property type="nucleotide sequence ID" value="NZ_BBXL01000003.1"/>
</dbReference>
<dbReference type="InterPro" id="IPR051161">
    <property type="entry name" value="Mannose-6P_isomerase_type2"/>
</dbReference>
<dbReference type="SUPFAM" id="SSF159283">
    <property type="entry name" value="Guanosine diphospho-D-mannose pyrophosphorylase/mannose-6-phosphate isomerase linker domain"/>
    <property type="match status" value="1"/>
</dbReference>
<comment type="catalytic activity">
    <reaction evidence="7">
        <text>alpha-D-mannose 1-phosphate + GTP + H(+) = GDP-alpha-D-mannose + diphosphate</text>
        <dbReference type="Rhea" id="RHEA:15229"/>
        <dbReference type="ChEBI" id="CHEBI:15378"/>
        <dbReference type="ChEBI" id="CHEBI:33019"/>
        <dbReference type="ChEBI" id="CHEBI:37565"/>
        <dbReference type="ChEBI" id="CHEBI:57527"/>
        <dbReference type="ChEBI" id="CHEBI:58409"/>
        <dbReference type="EC" id="2.7.7.13"/>
    </reaction>
</comment>
<sequence length="359" mass="40804">MNNNNYCVIMSGGIGSRFWPFSREAKPKQFLDFFGTGRSLLQLTVDRFKKILPIENIYIVTNEAYAELTKQEIPELKSSQVLLEPLRRNTAPCIAYAAYHIKKMNPDANIVVAPADHLILKEDEFASVIKQALEFVSRNPILLTLGIKPNRPETGYGYIQIDEDKVDGINKVKVFTEKPNYELAKIFYESGEFLWNSGLFIWNVDTILRAFHDYLPEISNVFDQGVDIYCTPEEQGFINEQYAYCPNISIDYGIMEKASNVCVLGADFGWSDLGTWGSLHDISEKDEEANVTLKCETMFFDSSENIVAMPEGKLAVIQGLHDYIVAESDGILLICKKSDEQSIKQFVADTKLKYNDRYI</sequence>
<dbReference type="EC" id="2.7.7.13" evidence="2"/>
<keyword evidence="5" id="KW-0547">Nucleotide-binding</keyword>
<protein>
    <recommendedName>
        <fullName evidence="2">mannose-1-phosphate guanylyltransferase</fullName>
        <ecNumber evidence="2">2.7.7.13</ecNumber>
    </recommendedName>
</protein>
<proteinExistence type="inferred from homology"/>
<keyword evidence="10" id="KW-1185">Reference proteome</keyword>
<evidence type="ECO:0000256" key="1">
    <source>
        <dbReference type="ARBA" id="ARBA00006115"/>
    </source>
</evidence>
<name>A0A1M4Y1V6_9BACT</name>
<dbReference type="SUPFAM" id="SSF53448">
    <property type="entry name" value="Nucleotide-diphospho-sugar transferases"/>
    <property type="match status" value="1"/>
</dbReference>
<keyword evidence="4 9" id="KW-0548">Nucleotidyltransferase</keyword>
<evidence type="ECO:0000256" key="6">
    <source>
        <dbReference type="ARBA" id="ARBA00023134"/>
    </source>
</evidence>
<evidence type="ECO:0000256" key="3">
    <source>
        <dbReference type="ARBA" id="ARBA00022679"/>
    </source>
</evidence>
<dbReference type="PANTHER" id="PTHR46390:SF1">
    <property type="entry name" value="MANNOSE-1-PHOSPHATE GUANYLYLTRANSFERASE"/>
    <property type="match status" value="1"/>
</dbReference>
<dbReference type="GO" id="GO:0005525">
    <property type="term" value="F:GTP binding"/>
    <property type="evidence" value="ECO:0007669"/>
    <property type="project" value="UniProtKB-KW"/>
</dbReference>
<keyword evidence="6" id="KW-0342">GTP-binding</keyword>
<dbReference type="Proteomes" id="UP000184480">
    <property type="component" value="Unassembled WGS sequence"/>
</dbReference>
<gene>
    <name evidence="9" type="ORF">SAMN05444362_10352</name>
</gene>
<dbReference type="FunFam" id="3.90.550.10:FF:000046">
    <property type="entry name" value="Mannose-1-phosphate guanylyltransferase (GDP)"/>
    <property type="match status" value="1"/>
</dbReference>
<evidence type="ECO:0000259" key="8">
    <source>
        <dbReference type="Pfam" id="PF00483"/>
    </source>
</evidence>
<dbReference type="PANTHER" id="PTHR46390">
    <property type="entry name" value="MANNOSE-1-PHOSPHATE GUANYLYLTRANSFERASE"/>
    <property type="match status" value="1"/>
</dbReference>
<dbReference type="InterPro" id="IPR005835">
    <property type="entry name" value="NTP_transferase_dom"/>
</dbReference>
<dbReference type="GO" id="GO:0009298">
    <property type="term" value="P:GDP-mannose biosynthetic process"/>
    <property type="evidence" value="ECO:0007669"/>
    <property type="project" value="TreeGrafter"/>
</dbReference>
<evidence type="ECO:0000256" key="5">
    <source>
        <dbReference type="ARBA" id="ARBA00022741"/>
    </source>
</evidence>
<reference evidence="10" key="1">
    <citation type="submission" date="2016-11" db="EMBL/GenBank/DDBJ databases">
        <authorList>
            <person name="Varghese N."/>
            <person name="Submissions S."/>
        </authorList>
    </citation>
    <scope>NUCLEOTIDE SEQUENCE [LARGE SCALE GENOMIC DNA]</scope>
    <source>
        <strain evidence="10">DSM 27370</strain>
    </source>
</reference>
<dbReference type="InterPro" id="IPR029044">
    <property type="entry name" value="Nucleotide-diphossugar_trans"/>
</dbReference>
<dbReference type="InterPro" id="IPR049577">
    <property type="entry name" value="GMPP_N"/>
</dbReference>
<keyword evidence="3 9" id="KW-0808">Transferase</keyword>
<dbReference type="Gene3D" id="3.90.550.10">
    <property type="entry name" value="Spore Coat Polysaccharide Biosynthesis Protein SpsA, Chain A"/>
    <property type="match status" value="1"/>
</dbReference>
<organism evidence="9 10">
    <name type="scientific">Dysgonomonas macrotermitis</name>
    <dbReference type="NCBI Taxonomy" id="1346286"/>
    <lineage>
        <taxon>Bacteria</taxon>
        <taxon>Pseudomonadati</taxon>
        <taxon>Bacteroidota</taxon>
        <taxon>Bacteroidia</taxon>
        <taxon>Bacteroidales</taxon>
        <taxon>Dysgonomonadaceae</taxon>
        <taxon>Dysgonomonas</taxon>
    </lineage>
</organism>
<evidence type="ECO:0000256" key="4">
    <source>
        <dbReference type="ARBA" id="ARBA00022695"/>
    </source>
</evidence>
<dbReference type="CDD" id="cd02509">
    <property type="entry name" value="GDP-M1P_Guanylyltransferase"/>
    <property type="match status" value="1"/>
</dbReference>
<dbReference type="STRING" id="1346286.SAMN05444362_10352"/>
<evidence type="ECO:0000313" key="9">
    <source>
        <dbReference type="EMBL" id="SHE99824.1"/>
    </source>
</evidence>
<dbReference type="EMBL" id="FQUC01000003">
    <property type="protein sequence ID" value="SHE99824.1"/>
    <property type="molecule type" value="Genomic_DNA"/>
</dbReference>
<feature type="domain" description="Nucleotidyl transferase" evidence="8">
    <location>
        <begin position="8"/>
        <end position="288"/>
    </location>
</feature>